<dbReference type="GO" id="GO:0003700">
    <property type="term" value="F:DNA-binding transcription factor activity"/>
    <property type="evidence" value="ECO:0007669"/>
    <property type="project" value="InterPro"/>
</dbReference>
<proteinExistence type="inferred from homology"/>
<protein>
    <submittedName>
        <fullName evidence="6">LysR family transcriptional regulator, repressor for citA</fullName>
    </submittedName>
</protein>
<dbReference type="InterPro" id="IPR005119">
    <property type="entry name" value="LysR_subst-bd"/>
</dbReference>
<reference evidence="6 7" key="1">
    <citation type="submission" date="2016-10" db="EMBL/GenBank/DDBJ databases">
        <authorList>
            <person name="de Groot N.N."/>
        </authorList>
    </citation>
    <scope>NUCLEOTIDE SEQUENCE [LARGE SCALE GENOMIC DNA]</scope>
    <source>
        <strain evidence="6 7">DSM 21633</strain>
    </source>
</reference>
<evidence type="ECO:0000313" key="7">
    <source>
        <dbReference type="Proteomes" id="UP000199427"/>
    </source>
</evidence>
<accession>A0A1H9CD23</accession>
<dbReference type="PANTHER" id="PTHR30126">
    <property type="entry name" value="HTH-TYPE TRANSCRIPTIONAL REGULATOR"/>
    <property type="match status" value="1"/>
</dbReference>
<dbReference type="PRINTS" id="PR00039">
    <property type="entry name" value="HTHLYSR"/>
</dbReference>
<evidence type="ECO:0000259" key="5">
    <source>
        <dbReference type="PROSITE" id="PS50931"/>
    </source>
</evidence>
<dbReference type="RefSeq" id="WP_246247403.1">
    <property type="nucleotide sequence ID" value="NZ_CAESCL010000028.1"/>
</dbReference>
<dbReference type="AlphaFoldDB" id="A0A1H9CD23"/>
<dbReference type="InterPro" id="IPR036390">
    <property type="entry name" value="WH_DNA-bd_sf"/>
</dbReference>
<dbReference type="Pfam" id="PF00126">
    <property type="entry name" value="HTH_1"/>
    <property type="match status" value="1"/>
</dbReference>
<comment type="similarity">
    <text evidence="1">Belongs to the LysR transcriptional regulatory family.</text>
</comment>
<dbReference type="FunFam" id="1.10.10.10:FF:000001">
    <property type="entry name" value="LysR family transcriptional regulator"/>
    <property type="match status" value="1"/>
</dbReference>
<keyword evidence="4" id="KW-0804">Transcription</keyword>
<evidence type="ECO:0000313" key="6">
    <source>
        <dbReference type="EMBL" id="SEP99125.1"/>
    </source>
</evidence>
<evidence type="ECO:0000256" key="3">
    <source>
        <dbReference type="ARBA" id="ARBA00023125"/>
    </source>
</evidence>
<dbReference type="Proteomes" id="UP000199427">
    <property type="component" value="Unassembled WGS sequence"/>
</dbReference>
<keyword evidence="3" id="KW-0238">DNA-binding</keyword>
<keyword evidence="7" id="KW-1185">Reference proteome</keyword>
<dbReference type="PROSITE" id="PS50931">
    <property type="entry name" value="HTH_LYSR"/>
    <property type="match status" value="1"/>
</dbReference>
<dbReference type="InterPro" id="IPR036388">
    <property type="entry name" value="WH-like_DNA-bd_sf"/>
</dbReference>
<dbReference type="InterPro" id="IPR000847">
    <property type="entry name" value="LysR_HTH_N"/>
</dbReference>
<evidence type="ECO:0000256" key="1">
    <source>
        <dbReference type="ARBA" id="ARBA00009437"/>
    </source>
</evidence>
<dbReference type="PANTHER" id="PTHR30126:SF64">
    <property type="entry name" value="HTH-TYPE TRANSCRIPTIONAL REGULATOR CITR"/>
    <property type="match status" value="1"/>
</dbReference>
<dbReference type="EMBL" id="FOES01000005">
    <property type="protein sequence ID" value="SEP99125.1"/>
    <property type="molecule type" value="Genomic_DNA"/>
</dbReference>
<dbReference type="Gene3D" id="3.40.190.290">
    <property type="match status" value="1"/>
</dbReference>
<dbReference type="CDD" id="cd05466">
    <property type="entry name" value="PBP2_LTTR_substrate"/>
    <property type="match status" value="1"/>
</dbReference>
<dbReference type="Pfam" id="PF03466">
    <property type="entry name" value="LysR_substrate"/>
    <property type="match status" value="1"/>
</dbReference>
<evidence type="ECO:0000256" key="4">
    <source>
        <dbReference type="ARBA" id="ARBA00023163"/>
    </source>
</evidence>
<name>A0A1H9CD23_9BACI</name>
<dbReference type="SUPFAM" id="SSF46785">
    <property type="entry name" value="Winged helix' DNA-binding domain"/>
    <property type="match status" value="1"/>
</dbReference>
<dbReference type="SUPFAM" id="SSF53850">
    <property type="entry name" value="Periplasmic binding protein-like II"/>
    <property type="match status" value="1"/>
</dbReference>
<dbReference type="STRING" id="571933.SAMN05216362_10535"/>
<keyword evidence="2" id="KW-0805">Transcription regulation</keyword>
<dbReference type="GO" id="GO:0000976">
    <property type="term" value="F:transcription cis-regulatory region binding"/>
    <property type="evidence" value="ECO:0007669"/>
    <property type="project" value="TreeGrafter"/>
</dbReference>
<sequence>MKTFVTVAETGNFRKASERLYVSQPTVTVHVKSLEKELGVTLFERGKRFVRLTEEGRVYLPHARQLLKFHQDGLNNIQSYTQGYRKSLKLAISPLIADTIMPFVLKKYLEENPEVEISVEIMESNQIEQAVLKEDVDLGFTLLETRQSLLHQEKLYDDPVVFCVPHDGLDAEIAPAFEVEQLLEEYYLLTHNHPVYWDSLLTQIKATYPKTKTMKVSQNHITKRFIISGLGVSFLPKSTIRREVLEGRILQIETPHLNLPNVSAYAVTKYHHSLEVDFIQFVSQFHFQ</sequence>
<evidence type="ECO:0000256" key="2">
    <source>
        <dbReference type="ARBA" id="ARBA00023015"/>
    </source>
</evidence>
<gene>
    <name evidence="6" type="ORF">SAMN05216362_10535</name>
</gene>
<organism evidence="6 7">
    <name type="scientific">Piscibacillus halophilus</name>
    <dbReference type="NCBI Taxonomy" id="571933"/>
    <lineage>
        <taxon>Bacteria</taxon>
        <taxon>Bacillati</taxon>
        <taxon>Bacillota</taxon>
        <taxon>Bacilli</taxon>
        <taxon>Bacillales</taxon>
        <taxon>Bacillaceae</taxon>
        <taxon>Piscibacillus</taxon>
    </lineage>
</organism>
<feature type="domain" description="HTH lysR-type" evidence="5">
    <location>
        <begin position="1"/>
        <end position="53"/>
    </location>
</feature>
<dbReference type="Gene3D" id="1.10.10.10">
    <property type="entry name" value="Winged helix-like DNA-binding domain superfamily/Winged helix DNA-binding domain"/>
    <property type="match status" value="1"/>
</dbReference>